<keyword evidence="7" id="KW-1185">Reference proteome</keyword>
<reference evidence="6 7" key="1">
    <citation type="journal article" date="2023" name="Life. Sci Alliance">
        <title>Evolutionary insights into 3D genome organization and epigenetic landscape of Vigna mungo.</title>
        <authorList>
            <person name="Junaid A."/>
            <person name="Singh B."/>
            <person name="Bhatia S."/>
        </authorList>
    </citation>
    <scope>NUCLEOTIDE SEQUENCE [LARGE SCALE GENOMIC DNA]</scope>
    <source>
        <strain evidence="6">Urdbean</strain>
    </source>
</reference>
<dbReference type="SUPFAM" id="SSF52058">
    <property type="entry name" value="L domain-like"/>
    <property type="match status" value="1"/>
</dbReference>
<evidence type="ECO:0000259" key="5">
    <source>
        <dbReference type="Pfam" id="PF25019"/>
    </source>
</evidence>
<feature type="domain" description="R13L1/DRL21-like LRR repeat region" evidence="5">
    <location>
        <begin position="262"/>
        <end position="332"/>
    </location>
</feature>
<dbReference type="InterPro" id="IPR058922">
    <property type="entry name" value="WHD_DRP"/>
</dbReference>
<dbReference type="PANTHER" id="PTHR23155:SF1221">
    <property type="entry name" value="OS11G0481150 PROTEIN"/>
    <property type="match status" value="1"/>
</dbReference>
<evidence type="ECO:0000259" key="4">
    <source>
        <dbReference type="Pfam" id="PF23598"/>
    </source>
</evidence>
<dbReference type="Pfam" id="PF25019">
    <property type="entry name" value="LRR_R13L1-DRL21"/>
    <property type="match status" value="1"/>
</dbReference>
<dbReference type="PANTHER" id="PTHR23155">
    <property type="entry name" value="DISEASE RESISTANCE PROTEIN RP"/>
    <property type="match status" value="1"/>
</dbReference>
<protein>
    <recommendedName>
        <fullName evidence="8">Disease resistance RPP13-like protein 1</fullName>
    </recommendedName>
</protein>
<proteinExistence type="predicted"/>
<keyword evidence="1" id="KW-0677">Repeat</keyword>
<evidence type="ECO:0000259" key="3">
    <source>
        <dbReference type="Pfam" id="PF23559"/>
    </source>
</evidence>
<sequence length="354" mass="41017">MSSVSDWEGVLRSNIWDLSIDDSKIIPALLLSYYHLPSHLKRCFAYCALFPKDYKFDKENLILLWMAENFLQCSQQSKSPEEVEEQYFNDLLSRFGVDREQRVPKSIFHFLIVKDHLSTGKDRVYYDEYKILYDTKRLRTFMSTTRNSLEPDSVGNFIHLRSLDLSNTDIRKHPDSIGSLCNLQVLKLNACFYLMELPSTLHELTNLRRLEFMRTCLRKAPVLLGKLKKLRVQMNKFEVGKSSEFSIQQLGELHLRGELSIRKCIEVLENLQPSRHLKQLVINCYGGTKFPRWLSDNSLTNVVSLALNHSKYCLFLPSLGLLTFLKHLTIDGLDQIVRIDADFYGNSSSAFASL</sequence>
<keyword evidence="2" id="KW-0611">Plant defense</keyword>
<dbReference type="InterPro" id="IPR056789">
    <property type="entry name" value="LRR_R13L1-DRL21"/>
</dbReference>
<feature type="domain" description="Disease resistance protein winged helix" evidence="3">
    <location>
        <begin position="49"/>
        <end position="96"/>
    </location>
</feature>
<name>A0AAQ3N649_VIGMU</name>
<dbReference type="Pfam" id="PF23559">
    <property type="entry name" value="WHD_DRP"/>
    <property type="match status" value="1"/>
</dbReference>
<evidence type="ECO:0000256" key="2">
    <source>
        <dbReference type="ARBA" id="ARBA00022821"/>
    </source>
</evidence>
<accession>A0AAQ3N649</accession>
<organism evidence="6 7">
    <name type="scientific">Vigna mungo</name>
    <name type="common">Black gram</name>
    <name type="synonym">Phaseolus mungo</name>
    <dbReference type="NCBI Taxonomy" id="3915"/>
    <lineage>
        <taxon>Eukaryota</taxon>
        <taxon>Viridiplantae</taxon>
        <taxon>Streptophyta</taxon>
        <taxon>Embryophyta</taxon>
        <taxon>Tracheophyta</taxon>
        <taxon>Spermatophyta</taxon>
        <taxon>Magnoliopsida</taxon>
        <taxon>eudicotyledons</taxon>
        <taxon>Gunneridae</taxon>
        <taxon>Pentapetalae</taxon>
        <taxon>rosids</taxon>
        <taxon>fabids</taxon>
        <taxon>Fabales</taxon>
        <taxon>Fabaceae</taxon>
        <taxon>Papilionoideae</taxon>
        <taxon>50 kb inversion clade</taxon>
        <taxon>NPAAA clade</taxon>
        <taxon>indigoferoid/millettioid clade</taxon>
        <taxon>Phaseoleae</taxon>
        <taxon>Vigna</taxon>
    </lineage>
</organism>
<dbReference type="InterPro" id="IPR055414">
    <property type="entry name" value="LRR_R13L4/SHOC2-like"/>
</dbReference>
<evidence type="ECO:0000256" key="1">
    <source>
        <dbReference type="ARBA" id="ARBA00022737"/>
    </source>
</evidence>
<gene>
    <name evidence="6" type="ORF">V8G54_024087</name>
</gene>
<dbReference type="Proteomes" id="UP001374535">
    <property type="component" value="Chromosome 7"/>
</dbReference>
<dbReference type="GO" id="GO:0098542">
    <property type="term" value="P:defense response to other organism"/>
    <property type="evidence" value="ECO:0007669"/>
    <property type="project" value="TreeGrafter"/>
</dbReference>
<dbReference type="EMBL" id="CP144694">
    <property type="protein sequence ID" value="WVZ03281.1"/>
    <property type="molecule type" value="Genomic_DNA"/>
</dbReference>
<dbReference type="InterPro" id="IPR036388">
    <property type="entry name" value="WH-like_DNA-bd_sf"/>
</dbReference>
<feature type="domain" description="Disease resistance R13L4/SHOC-2-like LRR" evidence="4">
    <location>
        <begin position="147"/>
        <end position="254"/>
    </location>
</feature>
<dbReference type="Gene3D" id="1.10.10.10">
    <property type="entry name" value="Winged helix-like DNA-binding domain superfamily/Winged helix DNA-binding domain"/>
    <property type="match status" value="1"/>
</dbReference>
<dbReference type="InterPro" id="IPR032675">
    <property type="entry name" value="LRR_dom_sf"/>
</dbReference>
<dbReference type="Gene3D" id="3.80.10.10">
    <property type="entry name" value="Ribonuclease Inhibitor"/>
    <property type="match status" value="1"/>
</dbReference>
<dbReference type="AlphaFoldDB" id="A0AAQ3N649"/>
<evidence type="ECO:0000313" key="7">
    <source>
        <dbReference type="Proteomes" id="UP001374535"/>
    </source>
</evidence>
<dbReference type="Pfam" id="PF23598">
    <property type="entry name" value="LRR_14"/>
    <property type="match status" value="1"/>
</dbReference>
<evidence type="ECO:0000313" key="6">
    <source>
        <dbReference type="EMBL" id="WVZ03281.1"/>
    </source>
</evidence>
<evidence type="ECO:0008006" key="8">
    <source>
        <dbReference type="Google" id="ProtNLM"/>
    </source>
</evidence>
<dbReference type="InterPro" id="IPR044974">
    <property type="entry name" value="Disease_R_plants"/>
</dbReference>